<gene>
    <name evidence="1" type="ORF">PsorP6_015206</name>
</gene>
<reference evidence="1 2" key="1">
    <citation type="journal article" date="2022" name="bioRxiv">
        <title>The genome of the oomycete Peronosclerospora sorghi, a cosmopolitan pathogen of maize and sorghum, is inflated with dispersed pseudogenes.</title>
        <authorList>
            <person name="Fletcher K."/>
            <person name="Martin F."/>
            <person name="Isakeit T."/>
            <person name="Cavanaugh K."/>
            <person name="Magill C."/>
            <person name="Michelmore R."/>
        </authorList>
    </citation>
    <scope>NUCLEOTIDE SEQUENCE [LARGE SCALE GENOMIC DNA]</scope>
    <source>
        <strain evidence="1">P6</strain>
    </source>
</reference>
<protein>
    <submittedName>
        <fullName evidence="1">Uncharacterized protein</fullName>
    </submittedName>
</protein>
<dbReference type="EMBL" id="CM047586">
    <property type="protein sequence ID" value="KAI9908923.1"/>
    <property type="molecule type" value="Genomic_DNA"/>
</dbReference>
<organism evidence="1 2">
    <name type="scientific">Peronosclerospora sorghi</name>
    <dbReference type="NCBI Taxonomy" id="230839"/>
    <lineage>
        <taxon>Eukaryota</taxon>
        <taxon>Sar</taxon>
        <taxon>Stramenopiles</taxon>
        <taxon>Oomycota</taxon>
        <taxon>Peronosporomycetes</taxon>
        <taxon>Peronosporales</taxon>
        <taxon>Peronosporaceae</taxon>
        <taxon>Peronosclerospora</taxon>
    </lineage>
</organism>
<evidence type="ECO:0000313" key="1">
    <source>
        <dbReference type="EMBL" id="KAI9908923.1"/>
    </source>
</evidence>
<comment type="caution">
    <text evidence="1">The sequence shown here is derived from an EMBL/GenBank/DDBJ whole genome shotgun (WGS) entry which is preliminary data.</text>
</comment>
<keyword evidence="2" id="KW-1185">Reference proteome</keyword>
<accession>A0ACC0VSV8</accession>
<evidence type="ECO:0000313" key="2">
    <source>
        <dbReference type="Proteomes" id="UP001163321"/>
    </source>
</evidence>
<sequence length="224" mass="24804">MVVHSTISGSGWGVPSTREKPHSLEAPSANTWVSQTKSLRLLKELALNAVQNAFMLASPPAHAGSINCAGRTVFAIETVGPAWWRFYLIAVSFHLENHKGEPNRSGFSDARNHDLVKRQVVGVENIALRANSEVEIIFTQAFSLKVRKVSFELESDGLRDRFGQKKGNLTPIVRLIVVCNANGSIDVQCTPYLFMTYKKNMLVLPCVLSPPCVLKPEERTRLTC</sequence>
<dbReference type="Proteomes" id="UP001163321">
    <property type="component" value="Chromosome 7"/>
</dbReference>
<name>A0ACC0VSV8_9STRA</name>
<proteinExistence type="predicted"/>